<feature type="transmembrane region" description="Helical" evidence="1">
    <location>
        <begin position="89"/>
        <end position="109"/>
    </location>
</feature>
<accession>A0A7K0D8X6</accession>
<dbReference type="EMBL" id="WEGK01000011">
    <property type="protein sequence ID" value="MQY21762.1"/>
    <property type="molecule type" value="Genomic_DNA"/>
</dbReference>
<dbReference type="PANTHER" id="PTHR30188">
    <property type="entry name" value="ABC TRANSPORTER PERMEASE PROTEIN-RELATED"/>
    <property type="match status" value="1"/>
</dbReference>
<dbReference type="GO" id="GO:0043190">
    <property type="term" value="C:ATP-binding cassette (ABC) transporter complex"/>
    <property type="evidence" value="ECO:0007669"/>
    <property type="project" value="InterPro"/>
</dbReference>
<gene>
    <name evidence="2" type="ORF">NRB20_48750</name>
</gene>
<dbReference type="GO" id="GO:0005548">
    <property type="term" value="F:phospholipid transporter activity"/>
    <property type="evidence" value="ECO:0007669"/>
    <property type="project" value="TreeGrafter"/>
</dbReference>
<dbReference type="Pfam" id="PF02405">
    <property type="entry name" value="MlaE"/>
    <property type="match status" value="1"/>
</dbReference>
<dbReference type="RefSeq" id="WP_153412822.1">
    <property type="nucleotide sequence ID" value="NZ_WEGK01000011.1"/>
</dbReference>
<keyword evidence="1" id="KW-0812">Transmembrane</keyword>
<dbReference type="PANTHER" id="PTHR30188:SF13">
    <property type="entry name" value="CONSERVED HYPOTHETICAL INTEGRAL MEMBRANE PROTEIN YRBE3B"/>
    <property type="match status" value="1"/>
</dbReference>
<comment type="caution">
    <text evidence="2">The sequence shown here is derived from an EMBL/GenBank/DDBJ whole genome shotgun (WGS) entry which is preliminary data.</text>
</comment>
<evidence type="ECO:0000313" key="2">
    <source>
        <dbReference type="EMBL" id="MQY21762.1"/>
    </source>
</evidence>
<organism evidence="2 3">
    <name type="scientific">Nocardia macrotermitis</name>
    <dbReference type="NCBI Taxonomy" id="2585198"/>
    <lineage>
        <taxon>Bacteria</taxon>
        <taxon>Bacillati</taxon>
        <taxon>Actinomycetota</taxon>
        <taxon>Actinomycetes</taxon>
        <taxon>Mycobacteriales</taxon>
        <taxon>Nocardiaceae</taxon>
        <taxon>Nocardia</taxon>
    </lineage>
</organism>
<evidence type="ECO:0008006" key="4">
    <source>
        <dbReference type="Google" id="ProtNLM"/>
    </source>
</evidence>
<keyword evidence="3" id="KW-1185">Reference proteome</keyword>
<reference evidence="2 3" key="1">
    <citation type="submission" date="2019-10" db="EMBL/GenBank/DDBJ databases">
        <title>Nocardia macrotermitis sp. nov. and Nocardia aurantia sp. nov., isolated from the gut of fungus growing-termite Macrotermes natalensis.</title>
        <authorList>
            <person name="Benndorf R."/>
            <person name="Schwitalla J."/>
            <person name="Martin K."/>
            <person name="De Beer W."/>
            <person name="Kaster A.-K."/>
            <person name="Vollmers J."/>
            <person name="Poulsen M."/>
            <person name="Beemelmanns C."/>
        </authorList>
    </citation>
    <scope>NUCLEOTIDE SEQUENCE [LARGE SCALE GENOMIC DNA]</scope>
    <source>
        <strain evidence="2 3">RB20</strain>
    </source>
</reference>
<dbReference type="Proteomes" id="UP000438448">
    <property type="component" value="Unassembled WGS sequence"/>
</dbReference>
<dbReference type="AlphaFoldDB" id="A0A7K0D8X6"/>
<keyword evidence="1" id="KW-0472">Membrane</keyword>
<proteinExistence type="predicted"/>
<protein>
    <recommendedName>
        <fullName evidence="4">Phospholipid/cholesterol/gamma-HCH transport system permease protein</fullName>
    </recommendedName>
</protein>
<dbReference type="OrthoDB" id="3745645at2"/>
<feature type="transmembrane region" description="Helical" evidence="1">
    <location>
        <begin position="57"/>
        <end position="83"/>
    </location>
</feature>
<dbReference type="InterPro" id="IPR030802">
    <property type="entry name" value="Permease_MalE"/>
</dbReference>
<feature type="transmembrane region" description="Helical" evidence="1">
    <location>
        <begin position="163"/>
        <end position="183"/>
    </location>
</feature>
<evidence type="ECO:0000313" key="3">
    <source>
        <dbReference type="Proteomes" id="UP000438448"/>
    </source>
</evidence>
<feature type="transmembrane region" description="Helical" evidence="1">
    <location>
        <begin position="213"/>
        <end position="234"/>
    </location>
</feature>
<evidence type="ECO:0000256" key="1">
    <source>
        <dbReference type="SAM" id="Phobius"/>
    </source>
</evidence>
<feature type="transmembrane region" description="Helical" evidence="1">
    <location>
        <begin position="255"/>
        <end position="275"/>
    </location>
</feature>
<name>A0A7K0D8X6_9NOCA</name>
<sequence>MISASDAIGSLRRRAGAVGRTVDLVGDQVLFYLRSVLSVGRAARAYRDETLRLISEISLGTGILALVGGSVVIMGFLTFFAGATVAVQGYHALGGVGVEAFTGFLSAYVNVRVVAPVTAGVGLAATIGAGTTAELGAMRISEEIDALDAMAIRSVPYLVGTRLLAGLIVVVPLYALSVVAAFLSSRITTVLVLGQSAGVYDHYFGTFLNPDDVLWSFAQAIAMAVVVMLVHTYYGFHTVGGPAGVGVATGRAVRLSLICVVTVTLLISLALYGSARQLHLAG</sequence>
<keyword evidence="1" id="KW-1133">Transmembrane helix</keyword>